<keyword evidence="8" id="KW-0547">Nucleotide-binding</keyword>
<dbReference type="Proteomes" id="UP000744769">
    <property type="component" value="Unassembled WGS sequence"/>
</dbReference>
<keyword evidence="6" id="KW-0808">Transferase</keyword>
<dbReference type="PRINTS" id="PR00344">
    <property type="entry name" value="BCTRLSENSOR"/>
</dbReference>
<keyword evidence="5" id="KW-0597">Phosphoprotein</keyword>
<gene>
    <name evidence="16" type="ORF">G9U51_14960</name>
</gene>
<reference evidence="16" key="1">
    <citation type="submission" date="2020-03" db="EMBL/GenBank/DDBJ databases">
        <title>Draft sequencing of Calidifontibacter sp. DB0510.</title>
        <authorList>
            <person name="Kim D.-U."/>
        </authorList>
    </citation>
    <scope>NUCLEOTIDE SEQUENCE</scope>
    <source>
        <strain evidence="16">DB0510</strain>
    </source>
</reference>
<proteinExistence type="predicted"/>
<evidence type="ECO:0000256" key="8">
    <source>
        <dbReference type="ARBA" id="ARBA00022741"/>
    </source>
</evidence>
<evidence type="ECO:0000259" key="15">
    <source>
        <dbReference type="PROSITE" id="PS50109"/>
    </source>
</evidence>
<feature type="transmembrane region" description="Helical" evidence="14">
    <location>
        <begin position="15"/>
        <end position="35"/>
    </location>
</feature>
<organism evidence="16 17">
    <name type="scientific">Metallococcus carri</name>
    <dbReference type="NCBI Taxonomy" id="1656884"/>
    <lineage>
        <taxon>Bacteria</taxon>
        <taxon>Bacillati</taxon>
        <taxon>Actinomycetota</taxon>
        <taxon>Actinomycetes</taxon>
        <taxon>Micrococcales</taxon>
        <taxon>Dermacoccaceae</taxon>
        <taxon>Metallococcus</taxon>
    </lineage>
</organism>
<dbReference type="Pfam" id="PF02518">
    <property type="entry name" value="HATPase_c"/>
    <property type="match status" value="1"/>
</dbReference>
<evidence type="ECO:0000256" key="9">
    <source>
        <dbReference type="ARBA" id="ARBA00022777"/>
    </source>
</evidence>
<dbReference type="GO" id="GO:0000160">
    <property type="term" value="P:phosphorelay signal transduction system"/>
    <property type="evidence" value="ECO:0007669"/>
    <property type="project" value="UniProtKB-KW"/>
</dbReference>
<keyword evidence="10" id="KW-0067">ATP-binding</keyword>
<evidence type="ECO:0000313" key="17">
    <source>
        <dbReference type="Proteomes" id="UP000744769"/>
    </source>
</evidence>
<keyword evidence="7 14" id="KW-0812">Transmembrane</keyword>
<dbReference type="PANTHER" id="PTHR44936:SF10">
    <property type="entry name" value="SENSOR PROTEIN RSTB"/>
    <property type="match status" value="1"/>
</dbReference>
<accession>A0A967B324</accession>
<dbReference type="RefSeq" id="WP_166197972.1">
    <property type="nucleotide sequence ID" value="NZ_JAAOIV010000012.1"/>
</dbReference>
<dbReference type="EC" id="2.7.13.3" evidence="3"/>
<dbReference type="EMBL" id="JAAOIV010000012">
    <property type="protein sequence ID" value="NHN57069.1"/>
    <property type="molecule type" value="Genomic_DNA"/>
</dbReference>
<feature type="transmembrane region" description="Helical" evidence="14">
    <location>
        <begin position="172"/>
        <end position="193"/>
    </location>
</feature>
<dbReference type="InterPro" id="IPR005467">
    <property type="entry name" value="His_kinase_dom"/>
</dbReference>
<dbReference type="AlphaFoldDB" id="A0A967B324"/>
<keyword evidence="17" id="KW-1185">Reference proteome</keyword>
<dbReference type="InterPro" id="IPR000014">
    <property type="entry name" value="PAS"/>
</dbReference>
<dbReference type="InterPro" id="IPR003594">
    <property type="entry name" value="HATPase_dom"/>
</dbReference>
<dbReference type="InterPro" id="IPR035965">
    <property type="entry name" value="PAS-like_dom_sf"/>
</dbReference>
<keyword evidence="12" id="KW-0902">Two-component regulatory system</keyword>
<dbReference type="SMART" id="SM00387">
    <property type="entry name" value="HATPase_c"/>
    <property type="match status" value="1"/>
</dbReference>
<keyword evidence="13 14" id="KW-0472">Membrane</keyword>
<evidence type="ECO:0000256" key="12">
    <source>
        <dbReference type="ARBA" id="ARBA00023012"/>
    </source>
</evidence>
<dbReference type="PROSITE" id="PS50109">
    <property type="entry name" value="HIS_KIN"/>
    <property type="match status" value="1"/>
</dbReference>
<keyword evidence="4" id="KW-1003">Cell membrane</keyword>
<comment type="catalytic activity">
    <reaction evidence="1">
        <text>ATP + protein L-histidine = ADP + protein N-phospho-L-histidine.</text>
        <dbReference type="EC" id="2.7.13.3"/>
    </reaction>
</comment>
<evidence type="ECO:0000256" key="11">
    <source>
        <dbReference type="ARBA" id="ARBA00022989"/>
    </source>
</evidence>
<dbReference type="GO" id="GO:0005886">
    <property type="term" value="C:plasma membrane"/>
    <property type="evidence" value="ECO:0007669"/>
    <property type="project" value="UniProtKB-SubCell"/>
</dbReference>
<dbReference type="GO" id="GO:0004673">
    <property type="term" value="F:protein histidine kinase activity"/>
    <property type="evidence" value="ECO:0007669"/>
    <property type="project" value="UniProtKB-EC"/>
</dbReference>
<dbReference type="InterPro" id="IPR036890">
    <property type="entry name" value="HATPase_C_sf"/>
</dbReference>
<dbReference type="InterPro" id="IPR029151">
    <property type="entry name" value="Sensor-like_sf"/>
</dbReference>
<comment type="subcellular location">
    <subcellularLocation>
        <location evidence="2">Cell membrane</location>
        <topology evidence="2">Multi-pass membrane protein</topology>
    </subcellularLocation>
</comment>
<dbReference type="Pfam" id="PF17203">
    <property type="entry name" value="sCache_3_2"/>
    <property type="match status" value="1"/>
</dbReference>
<dbReference type="InterPro" id="IPR033463">
    <property type="entry name" value="sCache_3"/>
</dbReference>
<evidence type="ECO:0000256" key="13">
    <source>
        <dbReference type="ARBA" id="ARBA00023136"/>
    </source>
</evidence>
<evidence type="ECO:0000256" key="2">
    <source>
        <dbReference type="ARBA" id="ARBA00004651"/>
    </source>
</evidence>
<evidence type="ECO:0000256" key="6">
    <source>
        <dbReference type="ARBA" id="ARBA00022679"/>
    </source>
</evidence>
<evidence type="ECO:0000256" key="7">
    <source>
        <dbReference type="ARBA" id="ARBA00022692"/>
    </source>
</evidence>
<evidence type="ECO:0000256" key="5">
    <source>
        <dbReference type="ARBA" id="ARBA00022553"/>
    </source>
</evidence>
<evidence type="ECO:0000256" key="14">
    <source>
        <dbReference type="SAM" id="Phobius"/>
    </source>
</evidence>
<dbReference type="InterPro" id="IPR050980">
    <property type="entry name" value="2C_sensor_his_kinase"/>
</dbReference>
<sequence length="522" mass="55073">MASPGPQRSLARQFLAVQVVIVVLMVAAGLTLAVLNARSNARSRATERALAVAVSVADSPLTASALSSSDPSAILQPYAERVRRDTHVDFVVVMDLQHKRFTHPDPAQIGGRFLGDVGSAPQGRAFAQEYTGTLGPSMRAVVPVFAGGKVVAMVAVGITIEAIDRQIWPSVLGILAAGAIVLALGVTATILAARRLRRQTHGLSRGELSQMYEFHQAVLHAVREGLLLVDPQHRVQLANDEARKLLALPEDVVGRPVAELGLPPALVQAVIGGQTGEDDVYVLGGAALVVSSSPAHWQGEEVGSVVTLRDRTELQTVSGELDVVRSLTDALRARNHESANRLHTVVSLIEMGRPQDAVDLATEDLQAAQLLADEMVDAVQDPVLGALLLGKSAEAAERGLMLDLDADVTSDRCAIDSRDLITVAGNLIDNAFDAARTQVAAQIDWDATDLTITVEDDGPGIPAQDVQRVLQRGWSTKAGPPGSRGIGLALVAQVATRHDGEVAIERSALGGVRLVVTLRGGR</sequence>
<evidence type="ECO:0000256" key="4">
    <source>
        <dbReference type="ARBA" id="ARBA00022475"/>
    </source>
</evidence>
<evidence type="ECO:0000256" key="1">
    <source>
        <dbReference type="ARBA" id="ARBA00000085"/>
    </source>
</evidence>
<dbReference type="InterPro" id="IPR004358">
    <property type="entry name" value="Sig_transdc_His_kin-like_C"/>
</dbReference>
<protein>
    <recommendedName>
        <fullName evidence="3">histidine kinase</fullName>
        <ecNumber evidence="3">2.7.13.3</ecNumber>
    </recommendedName>
</protein>
<evidence type="ECO:0000256" key="10">
    <source>
        <dbReference type="ARBA" id="ARBA00022840"/>
    </source>
</evidence>
<dbReference type="GO" id="GO:0005524">
    <property type="term" value="F:ATP binding"/>
    <property type="evidence" value="ECO:0007669"/>
    <property type="project" value="UniProtKB-KW"/>
</dbReference>
<dbReference type="SMART" id="SM00091">
    <property type="entry name" value="PAS"/>
    <property type="match status" value="1"/>
</dbReference>
<dbReference type="SUPFAM" id="SSF55785">
    <property type="entry name" value="PYP-like sensor domain (PAS domain)"/>
    <property type="match status" value="1"/>
</dbReference>
<dbReference type="Gene3D" id="3.30.565.10">
    <property type="entry name" value="Histidine kinase-like ATPase, C-terminal domain"/>
    <property type="match status" value="1"/>
</dbReference>
<dbReference type="CDD" id="cd00130">
    <property type="entry name" value="PAS"/>
    <property type="match status" value="1"/>
</dbReference>
<dbReference type="PANTHER" id="PTHR44936">
    <property type="entry name" value="SENSOR PROTEIN CREC"/>
    <property type="match status" value="1"/>
</dbReference>
<dbReference type="Gene3D" id="3.30.450.20">
    <property type="entry name" value="PAS domain"/>
    <property type="match status" value="2"/>
</dbReference>
<keyword evidence="11 14" id="KW-1133">Transmembrane helix</keyword>
<feature type="domain" description="Histidine kinase" evidence="15">
    <location>
        <begin position="305"/>
        <end position="522"/>
    </location>
</feature>
<name>A0A967B324_9MICO</name>
<evidence type="ECO:0000256" key="3">
    <source>
        <dbReference type="ARBA" id="ARBA00012438"/>
    </source>
</evidence>
<dbReference type="SUPFAM" id="SSF55874">
    <property type="entry name" value="ATPase domain of HSP90 chaperone/DNA topoisomerase II/histidine kinase"/>
    <property type="match status" value="1"/>
</dbReference>
<comment type="caution">
    <text evidence="16">The sequence shown here is derived from an EMBL/GenBank/DDBJ whole genome shotgun (WGS) entry which is preliminary data.</text>
</comment>
<keyword evidence="9 16" id="KW-0418">Kinase</keyword>
<dbReference type="SUPFAM" id="SSF103190">
    <property type="entry name" value="Sensory domain-like"/>
    <property type="match status" value="1"/>
</dbReference>
<evidence type="ECO:0000313" key="16">
    <source>
        <dbReference type="EMBL" id="NHN57069.1"/>
    </source>
</evidence>